<dbReference type="OrthoDB" id="9773582at2"/>
<dbReference type="CDD" id="cd03394">
    <property type="entry name" value="PAP2_like_5"/>
    <property type="match status" value="1"/>
</dbReference>
<evidence type="ECO:0000313" key="4">
    <source>
        <dbReference type="Proteomes" id="UP000028007"/>
    </source>
</evidence>
<dbReference type="AlphaFoldDB" id="A0A081PLY7"/>
<feature type="chain" id="PRO_5001761993" description="Phosphatidic acid phosphatase type 2/haloperoxidase domain-containing protein" evidence="1">
    <location>
        <begin position="20"/>
        <end position="245"/>
    </location>
</feature>
<evidence type="ECO:0000313" key="3">
    <source>
        <dbReference type="EMBL" id="KEQ31710.1"/>
    </source>
</evidence>
<dbReference type="RefSeq" id="WP_037437812.1">
    <property type="nucleotide sequence ID" value="NZ_JNFF01000006.1"/>
</dbReference>
<sequence length="245" mass="27070">MKLSLILLSGLFFPGISMAQYTDSVSHHSKPKVVEFIPAAAAVGYGFIALNNNTLRRFDNYIHEQTNRRHPGFNTSADDYLRYLPIVAVYGLDLAGVKGKHNFVDKSALLLISGTLTMGSVHLLKSSSNRMRPNGLNDYSFPSGHTATAFASAEFLRQEYGDVSVWYTIGGYSVATATGVLRMYKNYHWFSDVVAGAGLGILSTKFAYVIYPSIRKWVTGKDQSNFVMMPVYQNRAAGFAFSGKF</sequence>
<keyword evidence="1" id="KW-0732">Signal</keyword>
<protein>
    <recommendedName>
        <fullName evidence="2">Phosphatidic acid phosphatase type 2/haloperoxidase domain-containing protein</fullName>
    </recommendedName>
</protein>
<dbReference type="PANTHER" id="PTHR14969:SF13">
    <property type="entry name" value="AT30094P"/>
    <property type="match status" value="1"/>
</dbReference>
<feature type="signal peptide" evidence="1">
    <location>
        <begin position="1"/>
        <end position="19"/>
    </location>
</feature>
<dbReference type="EMBL" id="JNFF01000006">
    <property type="protein sequence ID" value="KEQ31710.1"/>
    <property type="molecule type" value="Genomic_DNA"/>
</dbReference>
<keyword evidence="4" id="KW-1185">Reference proteome</keyword>
<dbReference type="SMART" id="SM00014">
    <property type="entry name" value="acidPPc"/>
    <property type="match status" value="1"/>
</dbReference>
<feature type="domain" description="Phosphatidic acid phosphatase type 2/haloperoxidase" evidence="2">
    <location>
        <begin position="108"/>
        <end position="208"/>
    </location>
</feature>
<gene>
    <name evidence="3" type="ORF">N180_14525</name>
</gene>
<evidence type="ECO:0000256" key="1">
    <source>
        <dbReference type="SAM" id="SignalP"/>
    </source>
</evidence>
<dbReference type="Pfam" id="PF01569">
    <property type="entry name" value="PAP2"/>
    <property type="match status" value="1"/>
</dbReference>
<dbReference type="eggNOG" id="COG0671">
    <property type="taxonomic scope" value="Bacteria"/>
</dbReference>
<comment type="caution">
    <text evidence="3">The sequence shown here is derived from an EMBL/GenBank/DDBJ whole genome shotgun (WGS) entry which is preliminary data.</text>
</comment>
<dbReference type="InterPro" id="IPR000326">
    <property type="entry name" value="PAP2/HPO"/>
</dbReference>
<dbReference type="PANTHER" id="PTHR14969">
    <property type="entry name" value="SPHINGOSINE-1-PHOSPHATE PHOSPHOHYDROLASE"/>
    <property type="match status" value="1"/>
</dbReference>
<name>A0A081PLY7_9SPHI</name>
<evidence type="ECO:0000259" key="2">
    <source>
        <dbReference type="SMART" id="SM00014"/>
    </source>
</evidence>
<dbReference type="Proteomes" id="UP000028007">
    <property type="component" value="Unassembled WGS sequence"/>
</dbReference>
<dbReference type="SUPFAM" id="SSF48317">
    <property type="entry name" value="Acid phosphatase/Vanadium-dependent haloperoxidase"/>
    <property type="match status" value="1"/>
</dbReference>
<proteinExistence type="predicted"/>
<dbReference type="Gene3D" id="1.20.144.10">
    <property type="entry name" value="Phosphatidic acid phosphatase type 2/haloperoxidase"/>
    <property type="match status" value="1"/>
</dbReference>
<dbReference type="InterPro" id="IPR036938">
    <property type="entry name" value="PAP2/HPO_sf"/>
</dbReference>
<accession>A0A081PLY7</accession>
<reference evidence="3 4" key="1">
    <citation type="journal article" date="1992" name="Int. J. Syst. Bacteriol.">
        <title>Sphingobacterium antarcticus sp. nov. a Psychrotrophic Bacterium from the Soils of Schirmacher Oasis, Antarctica.</title>
        <authorList>
            <person name="Shivaji S."/>
            <person name="Ray M.K."/>
            <person name="Rao N.S."/>
            <person name="Saiserr L."/>
            <person name="Jagannadham M.V."/>
            <person name="Kumar G.S."/>
            <person name="Reddy G."/>
            <person name="Bhargava P.M."/>
        </authorList>
    </citation>
    <scope>NUCLEOTIDE SEQUENCE [LARGE SCALE GENOMIC DNA]</scope>
    <source>
        <strain evidence="3 4">4BY</strain>
    </source>
</reference>
<organism evidence="3 4">
    <name type="scientific">Pedobacter antarcticus 4BY</name>
    <dbReference type="NCBI Taxonomy" id="1358423"/>
    <lineage>
        <taxon>Bacteria</taxon>
        <taxon>Pseudomonadati</taxon>
        <taxon>Bacteroidota</taxon>
        <taxon>Sphingobacteriia</taxon>
        <taxon>Sphingobacteriales</taxon>
        <taxon>Sphingobacteriaceae</taxon>
        <taxon>Pedobacter</taxon>
    </lineage>
</organism>